<reference evidence="1 2" key="1">
    <citation type="submission" date="2016-01" db="EMBL/GenBank/DDBJ databases">
        <authorList>
            <person name="Oliw E.H."/>
        </authorList>
    </citation>
    <scope>NUCLEOTIDE SEQUENCE [LARGE SCALE GENOMIC DNA]</scope>
    <source>
        <strain evidence="1">LMG 22029</strain>
    </source>
</reference>
<dbReference type="Proteomes" id="UP000054893">
    <property type="component" value="Unassembled WGS sequence"/>
</dbReference>
<evidence type="ECO:0000313" key="2">
    <source>
        <dbReference type="Proteomes" id="UP000054893"/>
    </source>
</evidence>
<dbReference type="PANTHER" id="PTHR11803">
    <property type="entry name" value="2-IMINOBUTANOATE/2-IMINOPROPANOATE DEAMINASE RIDA"/>
    <property type="match status" value="1"/>
</dbReference>
<organism evidence="1 2">
    <name type="scientific">Caballeronia sordidicola</name>
    <name type="common">Burkholderia sordidicola</name>
    <dbReference type="NCBI Taxonomy" id="196367"/>
    <lineage>
        <taxon>Bacteria</taxon>
        <taxon>Pseudomonadati</taxon>
        <taxon>Pseudomonadota</taxon>
        <taxon>Betaproteobacteria</taxon>
        <taxon>Burkholderiales</taxon>
        <taxon>Burkholderiaceae</taxon>
        <taxon>Caballeronia</taxon>
    </lineage>
</organism>
<dbReference type="InterPro" id="IPR035959">
    <property type="entry name" value="RutC-like_sf"/>
</dbReference>
<dbReference type="CDD" id="cd00448">
    <property type="entry name" value="YjgF_YER057c_UK114_family"/>
    <property type="match status" value="1"/>
</dbReference>
<dbReference type="EMBL" id="FCOC02000016">
    <property type="protein sequence ID" value="SAL42605.1"/>
    <property type="molecule type" value="Genomic_DNA"/>
</dbReference>
<evidence type="ECO:0000313" key="1">
    <source>
        <dbReference type="EMBL" id="SAL42605.1"/>
    </source>
</evidence>
<gene>
    <name evidence="1" type="ORF">AWB64_04527</name>
</gene>
<dbReference type="Pfam" id="PF01042">
    <property type="entry name" value="Ribonuc_L-PSP"/>
    <property type="match status" value="1"/>
</dbReference>
<dbReference type="RefSeq" id="WP_208603301.1">
    <property type="nucleotide sequence ID" value="NZ_FCOC02000016.1"/>
</dbReference>
<dbReference type="AlphaFoldDB" id="A0A158HE09"/>
<sequence>MHHVVPDASPPPPSSLYSHAVEAAGWLYVTGQLPTDPDAPASALAGGIEEQAAFCFENLNRILRHTGYDYEDAVFVRIYLSEFDRDFARFNTVYARHFAQDSVRLPARTTVGVARLGRGALVEIDLVCYKQP</sequence>
<dbReference type="GO" id="GO:0005829">
    <property type="term" value="C:cytosol"/>
    <property type="evidence" value="ECO:0007669"/>
    <property type="project" value="TreeGrafter"/>
</dbReference>
<dbReference type="SUPFAM" id="SSF55298">
    <property type="entry name" value="YjgF-like"/>
    <property type="match status" value="1"/>
</dbReference>
<dbReference type="PANTHER" id="PTHR11803:SF39">
    <property type="entry name" value="2-IMINOBUTANOATE_2-IMINOPROPANOATE DEAMINASE"/>
    <property type="match status" value="1"/>
</dbReference>
<name>A0A158HE09_CABSO</name>
<dbReference type="GO" id="GO:0019239">
    <property type="term" value="F:deaminase activity"/>
    <property type="evidence" value="ECO:0007669"/>
    <property type="project" value="TreeGrafter"/>
</dbReference>
<accession>A0A158HE09</accession>
<proteinExistence type="predicted"/>
<protein>
    <submittedName>
        <fullName evidence="1">Endoribonuclease L-PSP</fullName>
    </submittedName>
</protein>
<dbReference type="Gene3D" id="3.30.1330.40">
    <property type="entry name" value="RutC-like"/>
    <property type="match status" value="1"/>
</dbReference>
<dbReference type="InterPro" id="IPR006175">
    <property type="entry name" value="YjgF/YER057c/UK114"/>
</dbReference>